<dbReference type="Gene3D" id="3.20.20.190">
    <property type="entry name" value="Phosphatidylinositol (PI) phosphodiesterase"/>
    <property type="match status" value="1"/>
</dbReference>
<evidence type="ECO:0000313" key="1">
    <source>
        <dbReference type="EMBL" id="KAK1748734.1"/>
    </source>
</evidence>
<dbReference type="PANTHER" id="PTHR13593:SF140">
    <property type="entry name" value="PLC-LIKE PHOSPHODIESTERASE"/>
    <property type="match status" value="1"/>
</dbReference>
<protein>
    <submittedName>
        <fullName evidence="1">Phosphoinositide-specific phospholipase C domain-containing protein</fullName>
    </submittedName>
</protein>
<name>A0AAD8YLC0_9STRA</name>
<sequence>MVHNAMSSEDDSFYAANNDLSLEKALVEGYRGLMLDSCLCNGDTIVDVIQDFVTGNDEDTEENAEEQYLGFCHGTCGAGSRKPETVLNNIKTFLDVNPNEVLILEFEVGEGTLELLYEAINDSGLEKYVLRDEENDGTVTTWPTLQQLISSNRRLLLFAHNGGMESCETSTCPEGIFYTYDHFSQTNWNDGDTCELRGSVDTIPDKHGFFLMNHWKNDENLDLPSKTNAEEFNTYEFLSTRLGKCDERVPNIVAVDFWSTGDVLKFVEDQNTKIGGGGDAVVAASRSGSIRH</sequence>
<comment type="caution">
    <text evidence="1">The sequence shown here is derived from an EMBL/GenBank/DDBJ whole genome shotgun (WGS) entry which is preliminary data.</text>
</comment>
<evidence type="ECO:0000313" key="2">
    <source>
        <dbReference type="Proteomes" id="UP001224775"/>
    </source>
</evidence>
<dbReference type="InterPro" id="IPR051057">
    <property type="entry name" value="PI-PLC_domain"/>
</dbReference>
<proteinExistence type="predicted"/>
<dbReference type="GO" id="GO:0008081">
    <property type="term" value="F:phosphoric diester hydrolase activity"/>
    <property type="evidence" value="ECO:0007669"/>
    <property type="project" value="InterPro"/>
</dbReference>
<dbReference type="EMBL" id="JATAAI010000001">
    <property type="protein sequence ID" value="KAK1748734.1"/>
    <property type="molecule type" value="Genomic_DNA"/>
</dbReference>
<dbReference type="Pfam" id="PF26146">
    <property type="entry name" value="PI-PLC_X"/>
    <property type="match status" value="1"/>
</dbReference>
<accession>A0AAD8YLC0</accession>
<reference evidence="1" key="1">
    <citation type="submission" date="2023-06" db="EMBL/GenBank/DDBJ databases">
        <title>Survivors Of The Sea: Transcriptome response of Skeletonema marinoi to long-term dormancy.</title>
        <authorList>
            <person name="Pinder M.I.M."/>
            <person name="Kourtchenko O."/>
            <person name="Robertson E.K."/>
            <person name="Larsson T."/>
            <person name="Maumus F."/>
            <person name="Osuna-Cruz C.M."/>
            <person name="Vancaester E."/>
            <person name="Stenow R."/>
            <person name="Vandepoele K."/>
            <person name="Ploug H."/>
            <person name="Bruchert V."/>
            <person name="Godhe A."/>
            <person name="Topel M."/>
        </authorList>
    </citation>
    <scope>NUCLEOTIDE SEQUENCE</scope>
    <source>
        <strain evidence="1">R05AC</strain>
    </source>
</reference>
<dbReference type="Proteomes" id="UP001224775">
    <property type="component" value="Unassembled WGS sequence"/>
</dbReference>
<organism evidence="1 2">
    <name type="scientific">Skeletonema marinoi</name>
    <dbReference type="NCBI Taxonomy" id="267567"/>
    <lineage>
        <taxon>Eukaryota</taxon>
        <taxon>Sar</taxon>
        <taxon>Stramenopiles</taxon>
        <taxon>Ochrophyta</taxon>
        <taxon>Bacillariophyta</taxon>
        <taxon>Coscinodiscophyceae</taxon>
        <taxon>Thalassiosirophycidae</taxon>
        <taxon>Thalassiosirales</taxon>
        <taxon>Skeletonemataceae</taxon>
        <taxon>Skeletonema</taxon>
        <taxon>Skeletonema marinoi-dohrnii complex</taxon>
    </lineage>
</organism>
<dbReference type="AlphaFoldDB" id="A0AAD8YLC0"/>
<dbReference type="SUPFAM" id="SSF51695">
    <property type="entry name" value="PLC-like phosphodiesterases"/>
    <property type="match status" value="1"/>
</dbReference>
<dbReference type="PANTHER" id="PTHR13593">
    <property type="match status" value="1"/>
</dbReference>
<keyword evidence="2" id="KW-1185">Reference proteome</keyword>
<dbReference type="GO" id="GO:0006629">
    <property type="term" value="P:lipid metabolic process"/>
    <property type="evidence" value="ECO:0007669"/>
    <property type="project" value="InterPro"/>
</dbReference>
<dbReference type="InterPro" id="IPR017946">
    <property type="entry name" value="PLC-like_Pdiesterase_TIM-brl"/>
</dbReference>
<gene>
    <name evidence="1" type="ORF">QTG54_000673</name>
</gene>